<dbReference type="InterPro" id="IPR047057">
    <property type="entry name" value="MerR_fam"/>
</dbReference>
<dbReference type="SUPFAM" id="SSF46955">
    <property type="entry name" value="Putative DNA-binding domain"/>
    <property type="match status" value="1"/>
</dbReference>
<dbReference type="PANTHER" id="PTHR30204">
    <property type="entry name" value="REDOX-CYCLING DRUG-SENSING TRANSCRIPTIONAL ACTIVATOR SOXR"/>
    <property type="match status" value="1"/>
</dbReference>
<dbReference type="PROSITE" id="PS00552">
    <property type="entry name" value="HTH_MERR_1"/>
    <property type="match status" value="1"/>
</dbReference>
<dbReference type="PROSITE" id="PS50937">
    <property type="entry name" value="HTH_MERR_2"/>
    <property type="match status" value="1"/>
</dbReference>
<evidence type="ECO:0000313" key="5">
    <source>
        <dbReference type="EMBL" id="ARU56469.1"/>
    </source>
</evidence>
<keyword evidence="2" id="KW-0238">DNA-binding</keyword>
<dbReference type="Gene3D" id="1.10.1660.10">
    <property type="match status" value="1"/>
</dbReference>
<evidence type="ECO:0000256" key="2">
    <source>
        <dbReference type="ARBA" id="ARBA00023125"/>
    </source>
</evidence>
<evidence type="ECO:0000259" key="4">
    <source>
        <dbReference type="PROSITE" id="PS50937"/>
    </source>
</evidence>
<dbReference type="RefSeq" id="WP_087461451.1">
    <property type="nucleotide sequence ID" value="NZ_CP021425.1"/>
</dbReference>
<evidence type="ECO:0000256" key="3">
    <source>
        <dbReference type="ARBA" id="ARBA00023163"/>
    </source>
</evidence>
<keyword evidence="1" id="KW-0805">Transcription regulation</keyword>
<dbReference type="OrthoDB" id="9808480at2"/>
<dbReference type="Pfam" id="PF13411">
    <property type="entry name" value="MerR_1"/>
    <property type="match status" value="1"/>
</dbReference>
<sequence length="138" mass="15344">MKIGELAELTGLAPSKIRFYESIGLLKAVKRQSNGYRSYPPEAAVILSMIVRAQDAGFSLEELSALLPADLTQWDHTSIVTAIRQKIHDVEALRARLDSNLVQLREVLHEIEAKPADVDCADNAKRLLTEYGLVTKED</sequence>
<gene>
    <name evidence="5" type="ORF">OLMES_2408</name>
</gene>
<dbReference type="Proteomes" id="UP000196027">
    <property type="component" value="Chromosome"/>
</dbReference>
<name>A0A1Y0I8E4_9GAMM</name>
<evidence type="ECO:0000313" key="6">
    <source>
        <dbReference type="Proteomes" id="UP000196027"/>
    </source>
</evidence>
<dbReference type="GO" id="GO:0003700">
    <property type="term" value="F:DNA-binding transcription factor activity"/>
    <property type="evidence" value="ECO:0007669"/>
    <property type="project" value="InterPro"/>
</dbReference>
<dbReference type="InterPro" id="IPR009061">
    <property type="entry name" value="DNA-bd_dom_put_sf"/>
</dbReference>
<dbReference type="KEGG" id="ome:OLMES_2408"/>
<reference evidence="5 6" key="1">
    <citation type="submission" date="2017-05" db="EMBL/GenBank/DDBJ databases">
        <title>Genomic insights into alkan degradation activity of Oleiphilus messinensis.</title>
        <authorList>
            <person name="Kozyavkin S.A."/>
            <person name="Slesarev A.I."/>
            <person name="Golyshin P.N."/>
            <person name="Korzhenkov A."/>
            <person name="Golyshina O.N."/>
            <person name="Toshchakov S.V."/>
        </authorList>
    </citation>
    <scope>NUCLEOTIDE SEQUENCE [LARGE SCALE GENOMIC DNA]</scope>
    <source>
        <strain evidence="5 6">ME102</strain>
    </source>
</reference>
<dbReference type="SMART" id="SM00422">
    <property type="entry name" value="HTH_MERR"/>
    <property type="match status" value="1"/>
</dbReference>
<organism evidence="5 6">
    <name type="scientific">Oleiphilus messinensis</name>
    <dbReference type="NCBI Taxonomy" id="141451"/>
    <lineage>
        <taxon>Bacteria</taxon>
        <taxon>Pseudomonadati</taxon>
        <taxon>Pseudomonadota</taxon>
        <taxon>Gammaproteobacteria</taxon>
        <taxon>Oceanospirillales</taxon>
        <taxon>Oleiphilaceae</taxon>
        <taxon>Oleiphilus</taxon>
    </lineage>
</organism>
<dbReference type="InterPro" id="IPR000551">
    <property type="entry name" value="MerR-type_HTH_dom"/>
</dbReference>
<evidence type="ECO:0000256" key="1">
    <source>
        <dbReference type="ARBA" id="ARBA00023015"/>
    </source>
</evidence>
<keyword evidence="3" id="KW-0804">Transcription</keyword>
<accession>A0A1Y0I8E4</accession>
<feature type="domain" description="HTH merR-type" evidence="4">
    <location>
        <begin position="1"/>
        <end position="69"/>
    </location>
</feature>
<dbReference type="EMBL" id="CP021425">
    <property type="protein sequence ID" value="ARU56469.1"/>
    <property type="molecule type" value="Genomic_DNA"/>
</dbReference>
<protein>
    <submittedName>
        <fullName evidence="5">MerR family transcriptional regulator</fullName>
    </submittedName>
</protein>
<proteinExistence type="predicted"/>
<keyword evidence="6" id="KW-1185">Reference proteome</keyword>
<dbReference type="PANTHER" id="PTHR30204:SF94">
    <property type="entry name" value="HEAVY METAL-DEPENDENT TRANSCRIPTIONAL REGULATOR HI_0293-RELATED"/>
    <property type="match status" value="1"/>
</dbReference>
<dbReference type="AlphaFoldDB" id="A0A1Y0I8E4"/>
<dbReference type="GO" id="GO:0003677">
    <property type="term" value="F:DNA binding"/>
    <property type="evidence" value="ECO:0007669"/>
    <property type="project" value="UniProtKB-KW"/>
</dbReference>